<gene>
    <name evidence="5" type="primary">modA</name>
    <name evidence="5" type="ORF">NCI01_13765</name>
</gene>
<dbReference type="Gene3D" id="3.40.190.10">
    <property type="entry name" value="Periplasmic binding protein-like II"/>
    <property type="match status" value="2"/>
</dbReference>
<dbReference type="RefSeq" id="WP_254182054.1">
    <property type="nucleotide sequence ID" value="NZ_JANARS010000005.1"/>
</dbReference>
<protein>
    <submittedName>
        <fullName evidence="5">Molybdate ABC transporter substrate-binding protein</fullName>
    </submittedName>
</protein>
<dbReference type="PIRSF" id="PIRSF004846">
    <property type="entry name" value="ModA"/>
    <property type="match status" value="1"/>
</dbReference>
<proteinExistence type="inferred from homology"/>
<evidence type="ECO:0000313" key="5">
    <source>
        <dbReference type="EMBL" id="MCP3422866.1"/>
    </source>
</evidence>
<dbReference type="PANTHER" id="PTHR30632">
    <property type="entry name" value="MOLYBDATE-BINDING PERIPLASMIC PROTEIN"/>
    <property type="match status" value="1"/>
</dbReference>
<dbReference type="EMBL" id="JANARS010000005">
    <property type="protein sequence ID" value="MCP3422866.1"/>
    <property type="molecule type" value="Genomic_DNA"/>
</dbReference>
<organism evidence="5 6">
    <name type="scientific">Nocardioides pinisoli</name>
    <dbReference type="NCBI Taxonomy" id="2950279"/>
    <lineage>
        <taxon>Bacteria</taxon>
        <taxon>Bacillati</taxon>
        <taxon>Actinomycetota</taxon>
        <taxon>Actinomycetes</taxon>
        <taxon>Propionibacteriales</taxon>
        <taxon>Nocardioidaceae</taxon>
        <taxon>Nocardioides</taxon>
    </lineage>
</organism>
<evidence type="ECO:0000313" key="6">
    <source>
        <dbReference type="Proteomes" id="UP001204524"/>
    </source>
</evidence>
<accession>A0ABT1KYM2</accession>
<dbReference type="SUPFAM" id="SSF53850">
    <property type="entry name" value="Periplasmic binding protein-like II"/>
    <property type="match status" value="1"/>
</dbReference>
<dbReference type="NCBIfam" id="TIGR01256">
    <property type="entry name" value="modA"/>
    <property type="match status" value="1"/>
</dbReference>
<reference evidence="5 6" key="1">
    <citation type="submission" date="2022-06" db="EMBL/GenBank/DDBJ databases">
        <authorList>
            <person name="So Y."/>
        </authorList>
    </citation>
    <scope>NUCLEOTIDE SEQUENCE [LARGE SCALE GENOMIC DNA]</scope>
    <source>
        <strain evidence="5 6">STR3</strain>
    </source>
</reference>
<evidence type="ECO:0000256" key="3">
    <source>
        <dbReference type="ARBA" id="ARBA00022729"/>
    </source>
</evidence>
<evidence type="ECO:0000256" key="2">
    <source>
        <dbReference type="ARBA" id="ARBA00022723"/>
    </source>
</evidence>
<comment type="caution">
    <text evidence="5">The sequence shown here is derived from an EMBL/GenBank/DDBJ whole genome shotgun (WGS) entry which is preliminary data.</text>
</comment>
<keyword evidence="3 4" id="KW-0732">Signal</keyword>
<comment type="similarity">
    <text evidence="1">Belongs to the bacterial solute-binding protein ModA family.</text>
</comment>
<keyword evidence="2" id="KW-0479">Metal-binding</keyword>
<feature type="chain" id="PRO_5045916392" evidence="4">
    <location>
        <begin position="21"/>
        <end position="243"/>
    </location>
</feature>
<evidence type="ECO:0000256" key="4">
    <source>
        <dbReference type="SAM" id="SignalP"/>
    </source>
</evidence>
<dbReference type="PANTHER" id="PTHR30632:SF0">
    <property type="entry name" value="SULFATE-BINDING PROTEIN"/>
    <property type="match status" value="1"/>
</dbReference>
<keyword evidence="6" id="KW-1185">Reference proteome</keyword>
<dbReference type="InterPro" id="IPR005950">
    <property type="entry name" value="ModA"/>
</dbReference>
<evidence type="ECO:0000256" key="1">
    <source>
        <dbReference type="ARBA" id="ARBA00009175"/>
    </source>
</evidence>
<dbReference type="Pfam" id="PF13531">
    <property type="entry name" value="SBP_bac_11"/>
    <property type="match status" value="1"/>
</dbReference>
<feature type="signal peptide" evidence="4">
    <location>
        <begin position="1"/>
        <end position="20"/>
    </location>
</feature>
<dbReference type="InterPro" id="IPR050682">
    <property type="entry name" value="ModA/WtpA"/>
</dbReference>
<dbReference type="Proteomes" id="UP001204524">
    <property type="component" value="Unassembled WGS sequence"/>
</dbReference>
<sequence>MRRLAVLALLLPLTACGDGAAGGDDELTVLAAASLTDVFEELATPFEEEHDVDVVLSFGSSTDLAEQVADGAPGDVLATADEASMQLAEDAGVTGEVETFATNVLTIVVPPGNPAGVESLDDLGDATWVRCADEVPCGKVATAVLDAAGVRAEPVSLEEDVRATLDKVVSGEVDAGLVYATDAVAAADDVDAVEIPGAEAAPTSYLAATLEQSGDPELAAAWVAWVTSDEGQAILDDAGFGSP</sequence>
<name>A0ABT1KYM2_9ACTN</name>